<dbReference type="EMBL" id="REGN01006609">
    <property type="protein sequence ID" value="RNA08856.1"/>
    <property type="molecule type" value="Genomic_DNA"/>
</dbReference>
<reference evidence="2 3" key="1">
    <citation type="journal article" date="2018" name="Sci. Rep.">
        <title>Genomic signatures of local adaptation to the degree of environmental predictability in rotifers.</title>
        <authorList>
            <person name="Franch-Gras L."/>
            <person name="Hahn C."/>
            <person name="Garcia-Roger E.M."/>
            <person name="Carmona M.J."/>
            <person name="Serra M."/>
            <person name="Gomez A."/>
        </authorList>
    </citation>
    <scope>NUCLEOTIDE SEQUENCE [LARGE SCALE GENOMIC DNA]</scope>
    <source>
        <strain evidence="2">HYR1</strain>
    </source>
</reference>
<keyword evidence="1" id="KW-0812">Transmembrane</keyword>
<evidence type="ECO:0000313" key="2">
    <source>
        <dbReference type="EMBL" id="RNA08856.1"/>
    </source>
</evidence>
<evidence type="ECO:0000313" key="3">
    <source>
        <dbReference type="Proteomes" id="UP000276133"/>
    </source>
</evidence>
<keyword evidence="1" id="KW-1133">Transmembrane helix</keyword>
<keyword evidence="3" id="KW-1185">Reference proteome</keyword>
<gene>
    <name evidence="2" type="ORF">BpHYR1_049596</name>
</gene>
<organism evidence="2 3">
    <name type="scientific">Brachionus plicatilis</name>
    <name type="common">Marine rotifer</name>
    <name type="synonym">Brachionus muelleri</name>
    <dbReference type="NCBI Taxonomy" id="10195"/>
    <lineage>
        <taxon>Eukaryota</taxon>
        <taxon>Metazoa</taxon>
        <taxon>Spiralia</taxon>
        <taxon>Gnathifera</taxon>
        <taxon>Rotifera</taxon>
        <taxon>Eurotatoria</taxon>
        <taxon>Monogononta</taxon>
        <taxon>Pseudotrocha</taxon>
        <taxon>Ploima</taxon>
        <taxon>Brachionidae</taxon>
        <taxon>Brachionus</taxon>
    </lineage>
</organism>
<dbReference type="AlphaFoldDB" id="A0A3M7QBQ4"/>
<sequence length="70" mass="8272">MVEKLYGCDKTNECIEFPQQLSQHEYQKNIKIQEKLITMVLQLSRINSHVFVTCLMVILYLESIFGLLHK</sequence>
<protein>
    <submittedName>
        <fullName evidence="2">Uncharacterized protein</fullName>
    </submittedName>
</protein>
<name>A0A3M7QBQ4_BRAPC</name>
<comment type="caution">
    <text evidence="2">The sequence shown here is derived from an EMBL/GenBank/DDBJ whole genome shotgun (WGS) entry which is preliminary data.</text>
</comment>
<feature type="transmembrane region" description="Helical" evidence="1">
    <location>
        <begin position="49"/>
        <end position="68"/>
    </location>
</feature>
<keyword evidence="1" id="KW-0472">Membrane</keyword>
<evidence type="ECO:0000256" key="1">
    <source>
        <dbReference type="SAM" id="Phobius"/>
    </source>
</evidence>
<accession>A0A3M7QBQ4</accession>
<proteinExistence type="predicted"/>
<dbReference type="Proteomes" id="UP000276133">
    <property type="component" value="Unassembled WGS sequence"/>
</dbReference>